<keyword evidence="2" id="KW-0456">Lyase</keyword>
<dbReference type="InterPro" id="IPR050855">
    <property type="entry name" value="NDM-1-like"/>
</dbReference>
<proteinExistence type="predicted"/>
<dbReference type="EMBL" id="JAUSYP010000001">
    <property type="protein sequence ID" value="MDQ0748245.1"/>
    <property type="molecule type" value="Genomic_DNA"/>
</dbReference>
<gene>
    <name evidence="2" type="ORF">QF034_002476</name>
</gene>
<reference evidence="2 3" key="1">
    <citation type="submission" date="2023-07" db="EMBL/GenBank/DDBJ databases">
        <title>Comparative genomics of wheat-associated soil bacteria to identify genetic determinants of phenazine resistance.</title>
        <authorList>
            <person name="Mouncey N."/>
        </authorList>
    </citation>
    <scope>NUCLEOTIDE SEQUENCE [LARGE SCALE GENOMIC DNA]</scope>
    <source>
        <strain evidence="2 3">B3I12</strain>
    </source>
</reference>
<dbReference type="SUPFAM" id="SSF56281">
    <property type="entry name" value="Metallo-hydrolase/oxidoreductase"/>
    <property type="match status" value="1"/>
</dbReference>
<protein>
    <submittedName>
        <fullName evidence="2">Cyclase</fullName>
        <ecNumber evidence="2">4.-.-.-</ecNumber>
    </submittedName>
</protein>
<dbReference type="PANTHER" id="PTHR42951">
    <property type="entry name" value="METALLO-BETA-LACTAMASE DOMAIN-CONTAINING"/>
    <property type="match status" value="1"/>
</dbReference>
<dbReference type="Proteomes" id="UP001232755">
    <property type="component" value="Unassembled WGS sequence"/>
</dbReference>
<sequence length="311" mass="33425">MTITPVPESAASISPAPRLEEVAEHVHAYVQPDGGWCLNNAGVITVGRETALVDTAATERRARALREAVLGVGAVPRVVVNTHSHGDHTFGNFVFPEALVVGHAGTRTEMQQVGLHLTGLWPDVDWGNIELVPPALTYEERLTLHLGPVRAEVVNMGTAHTVNDTVVWLPGQRVLFTGDLVMRGVTPFIPMGSLSGALAAVRAMRDLDPQVVVPGHGPVCGPQVLDETERYLLWVGDLARDGMAAGLTPLQVARETDFGPWAELMDSERLVPNLHRAYVELRGAPPGSPVDMAALFQEMVEFHGALPVCHA</sequence>
<comment type="caution">
    <text evidence="2">The sequence shown here is derived from an EMBL/GenBank/DDBJ whole genome shotgun (WGS) entry which is preliminary data.</text>
</comment>
<dbReference type="SMART" id="SM00849">
    <property type="entry name" value="Lactamase_B"/>
    <property type="match status" value="1"/>
</dbReference>
<dbReference type="GO" id="GO:0016829">
    <property type="term" value="F:lyase activity"/>
    <property type="evidence" value="ECO:0007669"/>
    <property type="project" value="UniProtKB-KW"/>
</dbReference>
<dbReference type="Pfam" id="PF00753">
    <property type="entry name" value="Lactamase_B"/>
    <property type="match status" value="1"/>
</dbReference>
<feature type="domain" description="Metallo-beta-lactamase" evidence="1">
    <location>
        <begin position="38"/>
        <end position="216"/>
    </location>
</feature>
<dbReference type="InterPro" id="IPR036866">
    <property type="entry name" value="RibonucZ/Hydroxyglut_hydro"/>
</dbReference>
<keyword evidence="3" id="KW-1185">Reference proteome</keyword>
<dbReference type="CDD" id="cd16282">
    <property type="entry name" value="metallo-hydrolase-like_MBL-fold"/>
    <property type="match status" value="1"/>
</dbReference>
<evidence type="ECO:0000313" key="3">
    <source>
        <dbReference type="Proteomes" id="UP001232755"/>
    </source>
</evidence>
<organism evidence="2 3">
    <name type="scientific">Streptomyces africanus</name>
    <dbReference type="NCBI Taxonomy" id="231024"/>
    <lineage>
        <taxon>Bacteria</taxon>
        <taxon>Bacillati</taxon>
        <taxon>Actinomycetota</taxon>
        <taxon>Actinomycetes</taxon>
        <taxon>Kitasatosporales</taxon>
        <taxon>Streptomycetaceae</taxon>
        <taxon>Streptomyces</taxon>
    </lineage>
</organism>
<dbReference type="RefSeq" id="WP_307175006.1">
    <property type="nucleotide sequence ID" value="NZ_JAUSYP010000001.1"/>
</dbReference>
<evidence type="ECO:0000313" key="2">
    <source>
        <dbReference type="EMBL" id="MDQ0748245.1"/>
    </source>
</evidence>
<dbReference type="InterPro" id="IPR001279">
    <property type="entry name" value="Metallo-B-lactamas"/>
</dbReference>
<dbReference type="Gene3D" id="3.60.15.10">
    <property type="entry name" value="Ribonuclease Z/Hydroxyacylglutathione hydrolase-like"/>
    <property type="match status" value="1"/>
</dbReference>
<dbReference type="EC" id="4.-.-.-" evidence="2"/>
<name>A0ABU0QM50_9ACTN</name>
<accession>A0ABU0QM50</accession>
<dbReference type="PANTHER" id="PTHR42951:SF4">
    <property type="entry name" value="ACYL-COENZYME A THIOESTERASE MBLAC2"/>
    <property type="match status" value="1"/>
</dbReference>
<evidence type="ECO:0000259" key="1">
    <source>
        <dbReference type="SMART" id="SM00849"/>
    </source>
</evidence>